<name>U9T603_RHIID</name>
<proteinExistence type="predicted"/>
<feature type="non-terminal residue" evidence="1">
    <location>
        <position position="215"/>
    </location>
</feature>
<evidence type="ECO:0000313" key="1">
    <source>
        <dbReference type="EMBL" id="ESA02837.1"/>
    </source>
</evidence>
<sequence>MSLKDFFMKLVNKEISPECNIAVTSSKEIERIELSEALAASATQASLNCNIIELTKGVGIYIHYRLKTDITTATPASQNGFAILMQNARKSKLYLPTFPQSGNRKQTLRNDLVDWIHNNGGGWSTQSYANTQGKEFIVSLTEAIWYIDMRSHKKLEERSFHIPNIFLEFFDRANPESHKHSRKLFDANELNLHCQSLAPCATSSWMLMANFDWLR</sequence>
<dbReference type="EMBL" id="KI295432">
    <property type="protein sequence ID" value="ESA02837.1"/>
    <property type="molecule type" value="Genomic_DNA"/>
</dbReference>
<protein>
    <submittedName>
        <fullName evidence="1">Uncharacterized protein</fullName>
    </submittedName>
</protein>
<organism evidence="1">
    <name type="scientific">Rhizophagus irregularis (strain DAOM 181602 / DAOM 197198 / MUCL 43194)</name>
    <name type="common">Arbuscular mycorrhizal fungus</name>
    <name type="synonym">Glomus intraradices</name>
    <dbReference type="NCBI Taxonomy" id="747089"/>
    <lineage>
        <taxon>Eukaryota</taxon>
        <taxon>Fungi</taxon>
        <taxon>Fungi incertae sedis</taxon>
        <taxon>Mucoromycota</taxon>
        <taxon>Glomeromycotina</taxon>
        <taxon>Glomeromycetes</taxon>
        <taxon>Glomerales</taxon>
        <taxon>Glomeraceae</taxon>
        <taxon>Rhizophagus</taxon>
    </lineage>
</organism>
<dbReference type="AlphaFoldDB" id="U9T603"/>
<dbReference type="VEuPathDB" id="FungiDB:RhiirFUN_013605"/>
<accession>U9T603</accession>
<reference evidence="1" key="1">
    <citation type="submission" date="2013-07" db="EMBL/GenBank/DDBJ databases">
        <title>The genome of an arbuscular mycorrhizal fungus provides insights into the evolution of the oldest plant symbiosis.</title>
        <authorList>
            <consortium name="DOE Joint Genome Institute"/>
            <person name="Tisserant E."/>
            <person name="Malbreil M."/>
            <person name="Kuo A."/>
            <person name="Kohler A."/>
            <person name="Symeonidi A."/>
            <person name="Balestrini R."/>
            <person name="Charron P."/>
            <person name="Duensing N."/>
            <person name="Frei-dit-Frey N."/>
            <person name="Gianinazzi-Pearson V."/>
            <person name="Gilbert B."/>
            <person name="Handa Y."/>
            <person name="Hijri M."/>
            <person name="Kaul R."/>
            <person name="Kawaguchi M."/>
            <person name="Krajinski F."/>
            <person name="Lammers P."/>
            <person name="Lapierre D."/>
            <person name="Masclaux F.G."/>
            <person name="Murat C."/>
            <person name="Morin E."/>
            <person name="Ndikumana S."/>
            <person name="Pagni M."/>
            <person name="Petitpierre D."/>
            <person name="Requena N."/>
            <person name="Rosikiewicz P."/>
            <person name="Riley R."/>
            <person name="Saito K."/>
            <person name="San Clemente H."/>
            <person name="Shapiro H."/>
            <person name="van Tuinen D."/>
            <person name="Becard G."/>
            <person name="Bonfante P."/>
            <person name="Paszkowski U."/>
            <person name="Shachar-Hill Y."/>
            <person name="Young J.P."/>
            <person name="Sanders I.R."/>
            <person name="Henrissat B."/>
            <person name="Rensing S.A."/>
            <person name="Grigoriev I.V."/>
            <person name="Corradi N."/>
            <person name="Roux C."/>
            <person name="Martin F."/>
        </authorList>
    </citation>
    <scope>NUCLEOTIDE SEQUENCE</scope>
    <source>
        <strain evidence="1">DAOM 197198</strain>
    </source>
</reference>
<gene>
    <name evidence="1" type="ORF">GLOINDRAFT_86175</name>
</gene>
<dbReference type="HOGENOM" id="CLU_117781_0_0_1"/>